<dbReference type="RefSeq" id="WP_195870666.1">
    <property type="nucleotide sequence ID" value="NZ_JADOET010000003.1"/>
</dbReference>
<comment type="caution">
    <text evidence="1">The sequence shown here is derived from an EMBL/GenBank/DDBJ whole genome shotgun (WGS) entry which is preliminary data.</text>
</comment>
<dbReference type="EMBL" id="JADOET010000003">
    <property type="protein sequence ID" value="MBF8149392.1"/>
    <property type="molecule type" value="Genomic_DNA"/>
</dbReference>
<sequence length="246" mass="28803">MKKISLLFLLITCISCKGIVFNTALKKYGAYDEKIELIKLKSDSKEIIFFPMIHVGTKNLYEDIKYKIDSLNQKGYYFYYENVIAHKKEDTILRKVRKLRNIPFTENGYTGSIDSLLKKKFKFKLKKELVNQPSNKELGLDSLNSRNVDTTLKDMVNYYEEKYEVIHLEPCDFETSIFQESTCENKLKDKKKYDDTVVEFRNQIVVNEVAKETKVKIAIIYGKGHFSGILNGLKETDNTWRILNKD</sequence>
<reference evidence="1 2" key="1">
    <citation type="submission" date="2020-11" db="EMBL/GenBank/DDBJ databases">
        <title>Winogradskyella marina sp. nov., isolated from marine sediment.</title>
        <authorList>
            <person name="Bo J."/>
            <person name="Wang S."/>
            <person name="Song X."/>
            <person name="Du Z."/>
        </authorList>
    </citation>
    <scope>NUCLEOTIDE SEQUENCE [LARGE SCALE GENOMIC DNA]</scope>
    <source>
        <strain evidence="1 2">F6397</strain>
    </source>
</reference>
<organism evidence="1 2">
    <name type="scientific">Winogradskyella marina</name>
    <dbReference type="NCBI Taxonomy" id="2785530"/>
    <lineage>
        <taxon>Bacteria</taxon>
        <taxon>Pseudomonadati</taxon>
        <taxon>Bacteroidota</taxon>
        <taxon>Flavobacteriia</taxon>
        <taxon>Flavobacteriales</taxon>
        <taxon>Flavobacteriaceae</taxon>
        <taxon>Winogradskyella</taxon>
    </lineage>
</organism>
<evidence type="ECO:0000313" key="1">
    <source>
        <dbReference type="EMBL" id="MBF8149392.1"/>
    </source>
</evidence>
<name>A0ABS0EG15_9FLAO</name>
<keyword evidence="2" id="KW-1185">Reference proteome</keyword>
<dbReference type="Proteomes" id="UP000611215">
    <property type="component" value="Unassembled WGS sequence"/>
</dbReference>
<protein>
    <recommendedName>
        <fullName evidence="3">TraB/GumN family protein</fullName>
    </recommendedName>
</protein>
<proteinExistence type="predicted"/>
<accession>A0ABS0EG15</accession>
<evidence type="ECO:0008006" key="3">
    <source>
        <dbReference type="Google" id="ProtNLM"/>
    </source>
</evidence>
<evidence type="ECO:0000313" key="2">
    <source>
        <dbReference type="Proteomes" id="UP000611215"/>
    </source>
</evidence>
<gene>
    <name evidence="1" type="ORF">ITJ86_05755</name>
</gene>